<proteinExistence type="predicted"/>
<reference evidence="2" key="1">
    <citation type="submission" date="2025-08" db="UniProtKB">
        <authorList>
            <consortium name="RefSeq"/>
        </authorList>
    </citation>
    <scope>IDENTIFICATION</scope>
    <source>
        <strain evidence="2">Tuebingen</strain>
        <tissue evidence="2">Fibroblasts and whole tissue</tissue>
    </source>
</reference>
<accession>A0AC58HR15</accession>
<protein>
    <submittedName>
        <fullName evidence="2">Uncharacterized protein si:ch73-204p21.2 isoform X1</fullName>
    </submittedName>
</protein>
<evidence type="ECO:0000313" key="2">
    <source>
        <dbReference type="RefSeq" id="XP_073784438.1"/>
    </source>
</evidence>
<sequence length="134" mass="14131">MAPISTDLVGLAFTEQPTAAFLSIVILFIASIVLLVLCASCKKHSFELEKSSAPVQQKPPSTLVSVARMNDSAARHNPTANEITGDEMGYEVEDEGNVEVSQGGIVYKPWRSHTLTHGSSLQVNGGVGAMTGSS</sequence>
<gene>
    <name evidence="2" type="primary">si:ch73-204p21.2</name>
</gene>
<evidence type="ECO:0000313" key="1">
    <source>
        <dbReference type="Proteomes" id="UP000000437"/>
    </source>
</evidence>
<organism evidence="1 2">
    <name type="scientific">Danio rerio</name>
    <name type="common">Zebrafish</name>
    <name type="synonym">Brachydanio rerio</name>
    <dbReference type="NCBI Taxonomy" id="7955"/>
    <lineage>
        <taxon>Eukaryota</taxon>
        <taxon>Metazoa</taxon>
        <taxon>Chordata</taxon>
        <taxon>Craniata</taxon>
        <taxon>Vertebrata</taxon>
        <taxon>Euteleostomi</taxon>
        <taxon>Actinopterygii</taxon>
        <taxon>Neopterygii</taxon>
        <taxon>Teleostei</taxon>
        <taxon>Ostariophysi</taxon>
        <taxon>Cypriniformes</taxon>
        <taxon>Danionidae</taxon>
        <taxon>Danioninae</taxon>
        <taxon>Danio</taxon>
    </lineage>
</organism>
<keyword evidence="1" id="KW-1185">Reference proteome</keyword>
<name>A0AC58HR15_DANRE</name>
<dbReference type="RefSeq" id="XP_073784438.1">
    <property type="nucleotide sequence ID" value="XM_073928337.1"/>
</dbReference>
<dbReference type="Proteomes" id="UP000000437">
    <property type="component" value="Chromosome 17"/>
</dbReference>